<proteinExistence type="predicted"/>
<gene>
    <name evidence="2" type="ORF">AMATHDRAFT_49389</name>
</gene>
<reference evidence="2 3" key="1">
    <citation type="submission" date="2014-02" db="EMBL/GenBank/DDBJ databases">
        <title>Transposable element dynamics among asymbiotic and ectomycorrhizal Amanita fungi.</title>
        <authorList>
            <consortium name="DOE Joint Genome Institute"/>
            <person name="Hess J."/>
            <person name="Skrede I."/>
            <person name="Wolfe B."/>
            <person name="LaButti K."/>
            <person name="Ohm R.A."/>
            <person name="Grigoriev I.V."/>
            <person name="Pringle A."/>
        </authorList>
    </citation>
    <scope>NUCLEOTIDE SEQUENCE [LARGE SCALE GENOMIC DNA]</scope>
    <source>
        <strain evidence="2 3">SKay4041</strain>
    </source>
</reference>
<dbReference type="AlphaFoldDB" id="A0A2A9NLJ0"/>
<evidence type="ECO:0000313" key="3">
    <source>
        <dbReference type="Proteomes" id="UP000242287"/>
    </source>
</evidence>
<name>A0A2A9NLJ0_9AGAR</name>
<feature type="region of interest" description="Disordered" evidence="1">
    <location>
        <begin position="97"/>
        <end position="122"/>
    </location>
</feature>
<evidence type="ECO:0000313" key="2">
    <source>
        <dbReference type="EMBL" id="PFH48616.1"/>
    </source>
</evidence>
<protein>
    <submittedName>
        <fullName evidence="2">Uncharacterized protein</fullName>
    </submittedName>
</protein>
<organism evidence="2 3">
    <name type="scientific">Amanita thiersii Skay4041</name>
    <dbReference type="NCBI Taxonomy" id="703135"/>
    <lineage>
        <taxon>Eukaryota</taxon>
        <taxon>Fungi</taxon>
        <taxon>Dikarya</taxon>
        <taxon>Basidiomycota</taxon>
        <taxon>Agaricomycotina</taxon>
        <taxon>Agaricomycetes</taxon>
        <taxon>Agaricomycetidae</taxon>
        <taxon>Agaricales</taxon>
        <taxon>Pluteineae</taxon>
        <taxon>Amanitaceae</taxon>
        <taxon>Amanita</taxon>
    </lineage>
</organism>
<evidence type="ECO:0000256" key="1">
    <source>
        <dbReference type="SAM" id="MobiDB-lite"/>
    </source>
</evidence>
<keyword evidence="3" id="KW-1185">Reference proteome</keyword>
<sequence>MEFCIDRNVELRSSFFSVSSSERTILWPSNDTTTASASIRAIKFDDDETVRQGIQAQKELAPQVLHLRINPLAGKVETTGRQSFPRHQSSATWEFIREGAGDGSPSSIGYPRHSQPMHRSGDALSVLLGAQDGLQPEV</sequence>
<dbReference type="EMBL" id="KZ302056">
    <property type="protein sequence ID" value="PFH48616.1"/>
    <property type="molecule type" value="Genomic_DNA"/>
</dbReference>
<dbReference type="Proteomes" id="UP000242287">
    <property type="component" value="Unassembled WGS sequence"/>
</dbReference>
<accession>A0A2A9NLJ0</accession>